<dbReference type="InterPro" id="IPR006311">
    <property type="entry name" value="TAT_signal"/>
</dbReference>
<feature type="chain" id="PRO_5042042352" description="VOC domain-containing protein" evidence="1">
    <location>
        <begin position="30"/>
        <end position="272"/>
    </location>
</feature>
<protein>
    <recommendedName>
        <fullName evidence="2">VOC domain-containing protein</fullName>
    </recommendedName>
</protein>
<proteinExistence type="predicted"/>
<dbReference type="EMBL" id="JAOYFC010000001">
    <property type="protein sequence ID" value="MCV6824000.1"/>
    <property type="molecule type" value="Genomic_DNA"/>
</dbReference>
<dbReference type="PROSITE" id="PS51318">
    <property type="entry name" value="TAT"/>
    <property type="match status" value="1"/>
</dbReference>
<dbReference type="RefSeq" id="WP_263952824.1">
    <property type="nucleotide sequence ID" value="NZ_JAOYFC010000001.1"/>
</dbReference>
<dbReference type="PROSITE" id="PS51819">
    <property type="entry name" value="VOC"/>
    <property type="match status" value="1"/>
</dbReference>
<gene>
    <name evidence="3" type="ORF">OH136_05470</name>
</gene>
<accession>A0AAE3IZJ4</accession>
<evidence type="ECO:0000313" key="3">
    <source>
        <dbReference type="EMBL" id="MCV6824000.1"/>
    </source>
</evidence>
<comment type="caution">
    <text evidence="3">The sequence shown here is derived from an EMBL/GenBank/DDBJ whole genome shotgun (WGS) entry which is preliminary data.</text>
</comment>
<dbReference type="PANTHER" id="PTHR33993">
    <property type="entry name" value="GLYOXALASE-RELATED"/>
    <property type="match status" value="1"/>
</dbReference>
<evidence type="ECO:0000256" key="1">
    <source>
        <dbReference type="SAM" id="SignalP"/>
    </source>
</evidence>
<feature type="domain" description="VOC" evidence="2">
    <location>
        <begin position="36"/>
        <end position="149"/>
    </location>
</feature>
<organism evidence="3 4">
    <name type="scientific">Halocynthiibacter halioticoli</name>
    <dbReference type="NCBI Taxonomy" id="2986804"/>
    <lineage>
        <taxon>Bacteria</taxon>
        <taxon>Pseudomonadati</taxon>
        <taxon>Pseudomonadota</taxon>
        <taxon>Alphaproteobacteria</taxon>
        <taxon>Rhodobacterales</taxon>
        <taxon>Paracoccaceae</taxon>
        <taxon>Halocynthiibacter</taxon>
    </lineage>
</organism>
<keyword evidence="1" id="KW-0732">Signal</keyword>
<dbReference type="SUPFAM" id="SSF54593">
    <property type="entry name" value="Glyoxalase/Bleomycin resistance protein/Dihydroxybiphenyl dioxygenase"/>
    <property type="match status" value="2"/>
</dbReference>
<dbReference type="InterPro" id="IPR029068">
    <property type="entry name" value="Glyas_Bleomycin-R_OHBP_Dase"/>
</dbReference>
<evidence type="ECO:0000259" key="2">
    <source>
        <dbReference type="PROSITE" id="PS51819"/>
    </source>
</evidence>
<dbReference type="InterPro" id="IPR037523">
    <property type="entry name" value="VOC_core"/>
</dbReference>
<dbReference type="InterPro" id="IPR052164">
    <property type="entry name" value="Anthracycline_SecMetBiosynth"/>
</dbReference>
<dbReference type="Gene3D" id="3.10.180.10">
    <property type="entry name" value="2,3-Dihydroxybiphenyl 1,2-Dioxygenase, domain 1"/>
    <property type="match status" value="2"/>
</dbReference>
<dbReference type="AlphaFoldDB" id="A0AAE3IZJ4"/>
<dbReference type="Pfam" id="PF00903">
    <property type="entry name" value="Glyoxalase"/>
    <property type="match status" value="2"/>
</dbReference>
<feature type="signal peptide" evidence="1">
    <location>
        <begin position="1"/>
        <end position="29"/>
    </location>
</feature>
<dbReference type="PANTHER" id="PTHR33993:SF14">
    <property type="entry name" value="GB|AAF24581.1"/>
    <property type="match status" value="1"/>
</dbReference>
<keyword evidence="4" id="KW-1185">Reference proteome</keyword>
<dbReference type="Proteomes" id="UP001208041">
    <property type="component" value="Unassembled WGS sequence"/>
</dbReference>
<name>A0AAE3IZJ4_9RHOB</name>
<evidence type="ECO:0000313" key="4">
    <source>
        <dbReference type="Proteomes" id="UP001208041"/>
    </source>
</evidence>
<sequence length="272" mass="28920">MHSRRRFLSTAGSAIAASAMTGIAAPAWAASRPHGSIAWLELSSDDPAASRSFYKTMFGWTFRSGGGGIDVIKSSGTDVGIMVPSKGRAVTNRASSQWAPVFSVTDALKTANTARSYGAELVGNPKRMDDSTYVTMRDNLGAFISFYDGEKGISYNKVGTPNYWGWIDLFSNSTARSEQFYRGVLGFSVSLEDPNHRLFSGTDGRVKGGLVPIPGSQILTNWLPYVRVTSLETAIDKAKSAGGRILMSTNQAAVVVDPTNAAIGLTAKKGGS</sequence>
<reference evidence="3" key="1">
    <citation type="submission" date="2022-10" db="EMBL/GenBank/DDBJ databases">
        <authorList>
            <person name="Yue Y."/>
        </authorList>
    </citation>
    <scope>NUCLEOTIDE SEQUENCE</scope>
    <source>
        <strain evidence="3">Z654</strain>
    </source>
</reference>
<dbReference type="InterPro" id="IPR004360">
    <property type="entry name" value="Glyas_Fos-R_dOase_dom"/>
</dbReference>